<gene>
    <name evidence="1" type="ORF">I4F81_004725</name>
</gene>
<sequence>MRPASTSRRAVAAPRPRMSMQARRPKWATRPTTCAAQPPAFVHRATATAPPRRGGAAAWAASRAAAAPSATSSAVPSAPSPPPPPSPSVTCTGDPHAGHVARGTTGTPPRRRRVDGDNLGDDVPPAGNGDECAHRLAQPARAGVAIVVQRRSGHRHPPQGERRRQYRHRQQHPRPGHLVVHPDGRVTPAAAANLSATAARGERAVAPAAAAAAASSGRTTTPSTSRGRPPRTAATSAANATAAAASAQGRQRGMGVKPAAASHRSRSVWVSMTAAVTGRPSASRPSFASPPPRLPPPPPPPPSLPPLPPPPRRR</sequence>
<keyword evidence="2" id="KW-1185">Reference proteome</keyword>
<accession>A0ACC3BWR8</accession>
<evidence type="ECO:0000313" key="1">
    <source>
        <dbReference type="EMBL" id="KAK1862149.1"/>
    </source>
</evidence>
<dbReference type="EMBL" id="CM020618">
    <property type="protein sequence ID" value="KAK1862149.1"/>
    <property type="molecule type" value="Genomic_DNA"/>
</dbReference>
<organism evidence="1 2">
    <name type="scientific">Pyropia yezoensis</name>
    <name type="common">Susabi-nori</name>
    <name type="synonym">Porphyra yezoensis</name>
    <dbReference type="NCBI Taxonomy" id="2788"/>
    <lineage>
        <taxon>Eukaryota</taxon>
        <taxon>Rhodophyta</taxon>
        <taxon>Bangiophyceae</taxon>
        <taxon>Bangiales</taxon>
        <taxon>Bangiaceae</taxon>
        <taxon>Pyropia</taxon>
    </lineage>
</organism>
<name>A0ACC3BWR8_PYRYE</name>
<dbReference type="Proteomes" id="UP000798662">
    <property type="component" value="Chromosome 1"/>
</dbReference>
<comment type="caution">
    <text evidence="1">The sequence shown here is derived from an EMBL/GenBank/DDBJ whole genome shotgun (WGS) entry which is preliminary data.</text>
</comment>
<evidence type="ECO:0000313" key="2">
    <source>
        <dbReference type="Proteomes" id="UP000798662"/>
    </source>
</evidence>
<reference evidence="1" key="1">
    <citation type="submission" date="2019-11" db="EMBL/GenBank/DDBJ databases">
        <title>Nori genome reveals adaptations in red seaweeds to the harsh intertidal environment.</title>
        <authorList>
            <person name="Wang D."/>
            <person name="Mao Y."/>
        </authorList>
    </citation>
    <scope>NUCLEOTIDE SEQUENCE</scope>
    <source>
        <tissue evidence="1">Gametophyte</tissue>
    </source>
</reference>
<proteinExistence type="predicted"/>
<protein>
    <submittedName>
        <fullName evidence="1">Uncharacterized protein</fullName>
    </submittedName>
</protein>